<organism evidence="5 6">
    <name type="scientific">Xenorhabdus eapokensis</name>
    <dbReference type="NCBI Taxonomy" id="1873482"/>
    <lineage>
        <taxon>Bacteria</taxon>
        <taxon>Pseudomonadati</taxon>
        <taxon>Pseudomonadota</taxon>
        <taxon>Gammaproteobacteria</taxon>
        <taxon>Enterobacterales</taxon>
        <taxon>Morganellaceae</taxon>
        <taxon>Xenorhabdus</taxon>
    </lineage>
</organism>
<evidence type="ECO:0000313" key="6">
    <source>
        <dbReference type="Proteomes" id="UP000186268"/>
    </source>
</evidence>
<sequence length="117" mass="12899">MENTTLPPATIDTFMSLDIRVGKIIKAEKNEKAIKPAYKLYIDFGGDIGEKQSSAQICQNYTAEQLIGKQILAVVNFPSRRVAGFKSEVLVLAAVCDEQGTVLIQPERNVKLGTRML</sequence>
<dbReference type="FunFam" id="2.40.50.140:FF:000165">
    <property type="entry name" value="Chaperone CsaA"/>
    <property type="match status" value="1"/>
</dbReference>
<dbReference type="SUPFAM" id="SSF50249">
    <property type="entry name" value="Nucleic acid-binding proteins"/>
    <property type="match status" value="1"/>
</dbReference>
<comment type="caution">
    <text evidence="5">The sequence shown here is derived from an EMBL/GenBank/DDBJ whole genome shotgun (WGS) entry which is preliminary data.</text>
</comment>
<keyword evidence="2 3" id="KW-0694">RNA-binding</keyword>
<evidence type="ECO:0000256" key="1">
    <source>
        <dbReference type="ARBA" id="ARBA00022555"/>
    </source>
</evidence>
<dbReference type="OrthoDB" id="9794564at2"/>
<dbReference type="NCBIfam" id="NF007494">
    <property type="entry name" value="PRK10089.1-3"/>
    <property type="match status" value="1"/>
</dbReference>
<evidence type="ECO:0000259" key="4">
    <source>
        <dbReference type="PROSITE" id="PS50886"/>
    </source>
</evidence>
<gene>
    <name evidence="5" type="ORF">Xedl_03369</name>
</gene>
<dbReference type="RefSeq" id="WP_074024925.1">
    <property type="nucleotide sequence ID" value="NZ_CAWNAG010000144.1"/>
</dbReference>
<dbReference type="InterPro" id="IPR012340">
    <property type="entry name" value="NA-bd_OB-fold"/>
</dbReference>
<proteinExistence type="predicted"/>
<keyword evidence="5" id="KW-0030">Aminoacyl-tRNA synthetase</keyword>
<dbReference type="InterPro" id="IPR002547">
    <property type="entry name" value="tRNA-bd_dom"/>
</dbReference>
<dbReference type="PROSITE" id="PS50886">
    <property type="entry name" value="TRBD"/>
    <property type="match status" value="1"/>
</dbReference>
<evidence type="ECO:0000256" key="2">
    <source>
        <dbReference type="ARBA" id="ARBA00022884"/>
    </source>
</evidence>
<reference evidence="5 6" key="1">
    <citation type="submission" date="2016-09" db="EMBL/GenBank/DDBJ databases">
        <title>Xenorhabdus thuongxuanensis sp. nov. and Xenorhabdus eapokensis sp. nov., isolated from Steinernema species.</title>
        <authorList>
            <person name="Kaempfer P."/>
            <person name="Tobias N.J."/>
            <person name="Phan Ke L."/>
            <person name="Bode H.B."/>
            <person name="Glaeser S.P."/>
        </authorList>
    </citation>
    <scope>NUCLEOTIDE SEQUENCE [LARGE SCALE GENOMIC DNA]</scope>
    <source>
        <strain evidence="5 6">DL20</strain>
    </source>
</reference>
<evidence type="ECO:0000313" key="5">
    <source>
        <dbReference type="EMBL" id="OKP00243.1"/>
    </source>
</evidence>
<dbReference type="Proteomes" id="UP000186268">
    <property type="component" value="Unassembled WGS sequence"/>
</dbReference>
<keyword evidence="5" id="KW-0436">Ligase</keyword>
<dbReference type="InterPro" id="IPR051270">
    <property type="entry name" value="Tyrosine-tRNA_ligase_regulator"/>
</dbReference>
<dbReference type="AlphaFoldDB" id="A0A1Q5TJ50"/>
<protein>
    <submittedName>
        <fullName evidence="5">Methionyl-tRNA synthetase</fullName>
    </submittedName>
</protein>
<dbReference type="NCBIfam" id="NF007495">
    <property type="entry name" value="PRK10089.1-4"/>
    <property type="match status" value="1"/>
</dbReference>
<dbReference type="PANTHER" id="PTHR11586">
    <property type="entry name" value="TRNA-AMINOACYLATION COFACTOR ARC1 FAMILY MEMBER"/>
    <property type="match status" value="1"/>
</dbReference>
<keyword evidence="6" id="KW-1185">Reference proteome</keyword>
<dbReference type="PANTHER" id="PTHR11586:SF37">
    <property type="entry name" value="TRNA-BINDING DOMAIN-CONTAINING PROTEIN"/>
    <property type="match status" value="1"/>
</dbReference>
<dbReference type="STRING" id="1873482.Xedl_03369"/>
<dbReference type="Gene3D" id="2.40.50.140">
    <property type="entry name" value="Nucleic acid-binding proteins"/>
    <property type="match status" value="1"/>
</dbReference>
<accession>A0A1Q5TJ50</accession>
<dbReference type="Pfam" id="PF01588">
    <property type="entry name" value="tRNA_bind"/>
    <property type="match status" value="1"/>
</dbReference>
<dbReference type="EMBL" id="MKGQ01000037">
    <property type="protein sequence ID" value="OKP00243.1"/>
    <property type="molecule type" value="Genomic_DNA"/>
</dbReference>
<feature type="domain" description="TRNA-binding" evidence="4">
    <location>
        <begin position="13"/>
        <end position="117"/>
    </location>
</feature>
<dbReference type="GO" id="GO:0004812">
    <property type="term" value="F:aminoacyl-tRNA ligase activity"/>
    <property type="evidence" value="ECO:0007669"/>
    <property type="project" value="UniProtKB-KW"/>
</dbReference>
<evidence type="ECO:0000256" key="3">
    <source>
        <dbReference type="PROSITE-ProRule" id="PRU00209"/>
    </source>
</evidence>
<keyword evidence="1 3" id="KW-0820">tRNA-binding</keyword>
<dbReference type="GO" id="GO:0000049">
    <property type="term" value="F:tRNA binding"/>
    <property type="evidence" value="ECO:0007669"/>
    <property type="project" value="UniProtKB-UniRule"/>
</dbReference>
<dbReference type="CDD" id="cd02798">
    <property type="entry name" value="tRNA_bind_CsaA"/>
    <property type="match status" value="1"/>
</dbReference>
<dbReference type="InterPro" id="IPR008231">
    <property type="entry name" value="CsaA"/>
</dbReference>
<name>A0A1Q5TJ50_9GAMM</name>
<dbReference type="NCBIfam" id="TIGR02222">
    <property type="entry name" value="chap_CsaA"/>
    <property type="match status" value="1"/>
</dbReference>